<dbReference type="SUPFAM" id="SSF54197">
    <property type="entry name" value="HIT-like"/>
    <property type="match status" value="1"/>
</dbReference>
<dbReference type="EC" id="3.6.1.59" evidence="3"/>
<dbReference type="PIRSF" id="PIRSF028973">
    <property type="entry name" value="Scavenger_mRNA_decap_enz"/>
    <property type="match status" value="1"/>
</dbReference>
<organism evidence="13 14">
    <name type="scientific">Ceratobasidium theobromae</name>
    <dbReference type="NCBI Taxonomy" id="1582974"/>
    <lineage>
        <taxon>Eukaryota</taxon>
        <taxon>Fungi</taxon>
        <taxon>Dikarya</taxon>
        <taxon>Basidiomycota</taxon>
        <taxon>Agaricomycotina</taxon>
        <taxon>Agaricomycetes</taxon>
        <taxon>Cantharellales</taxon>
        <taxon>Ceratobasidiaceae</taxon>
        <taxon>Ceratobasidium</taxon>
    </lineage>
</organism>
<feature type="binding site" evidence="11">
    <location>
        <position position="154"/>
    </location>
    <ligand>
        <name>substrate</name>
    </ligand>
</feature>
<dbReference type="InterPro" id="IPR036265">
    <property type="entry name" value="HIT-like_sf"/>
</dbReference>
<reference evidence="13 14" key="1">
    <citation type="journal article" date="2019" name="Fungal Biol. Biotechnol.">
        <title>Draft genome sequence of fastidious pathogen Ceratobasidium theobromae, which causes vascular-streak dieback in Theobroma cacao.</title>
        <authorList>
            <person name="Ali S.S."/>
            <person name="Asman A."/>
            <person name="Shao J."/>
            <person name="Firmansyah A.P."/>
            <person name="Susilo A.W."/>
            <person name="Rosmana A."/>
            <person name="McMahon P."/>
            <person name="Junaid M."/>
            <person name="Guest D."/>
            <person name="Kheng T.Y."/>
            <person name="Meinhardt L.W."/>
            <person name="Bailey B.A."/>
        </authorList>
    </citation>
    <scope>NUCLEOTIDE SEQUENCE [LARGE SCALE GENOMIC DNA]</scope>
    <source>
        <strain evidence="13 14">CT2</strain>
    </source>
</reference>
<dbReference type="Gene3D" id="3.30.428.10">
    <property type="entry name" value="HIT-like"/>
    <property type="match status" value="1"/>
</dbReference>
<dbReference type="PANTHER" id="PTHR12978:SF0">
    <property type="entry name" value="M7GPPPX DIPHOSPHATASE"/>
    <property type="match status" value="1"/>
</dbReference>
<evidence type="ECO:0000256" key="7">
    <source>
        <dbReference type="ARBA" id="ARBA00029885"/>
    </source>
</evidence>
<evidence type="ECO:0000256" key="3">
    <source>
        <dbReference type="ARBA" id="ARBA00012520"/>
    </source>
</evidence>
<evidence type="ECO:0000313" key="13">
    <source>
        <dbReference type="EMBL" id="KAB5590122.1"/>
    </source>
</evidence>
<feature type="active site" description="Nucleophile" evidence="10">
    <location>
        <position position="256"/>
    </location>
</feature>
<protein>
    <recommendedName>
        <fullName evidence="4">m7GpppX diphosphatase</fullName>
        <ecNumber evidence="3">3.6.1.59</ecNumber>
    </recommendedName>
    <alternativeName>
        <fullName evidence="8">Decapping scavenger enzyme</fullName>
    </alternativeName>
    <alternativeName>
        <fullName evidence="7">Scavenger mRNA-decapping enzyme DcpS</fullName>
    </alternativeName>
</protein>
<dbReference type="EMBL" id="SSOP01000195">
    <property type="protein sequence ID" value="KAB5590122.1"/>
    <property type="molecule type" value="Genomic_DNA"/>
</dbReference>
<dbReference type="Pfam" id="PF05652">
    <property type="entry name" value="DcpS"/>
    <property type="match status" value="1"/>
</dbReference>
<dbReference type="GO" id="GO:0000932">
    <property type="term" value="C:P-body"/>
    <property type="evidence" value="ECO:0007669"/>
    <property type="project" value="TreeGrafter"/>
</dbReference>
<sequence length="327" mass="37707">MEISIERLDQFQFERTLNQDPLSHSISILGTLPENSTPNRDGHEDKDPSSEQKRYPAIVQIIKTPLDSTGFGSLHGRFEKIETIGRNDIYYWLLGWLGGKRTPDVKITVVENATDVHIRKFTKQPFSMVRETPQIYLEVIKPYIEAFPPSRLQWVYNILAHETEEDKILFEDPSPTDGFIILPDLKWDGKTMSTFYIQAIVHPRDIYSLRDIRKRHLPMLRNIRKQAIKVSQEKYGLTAGQLRLFVHYQPSYYHFHVHIVTLELSGQSNANVGLAHLLDDIISLLELEPDNLEDGQATFARMSMTYTIGQQHGLHDALVSRQTSLLD</sequence>
<evidence type="ECO:0000256" key="10">
    <source>
        <dbReference type="PIRSR" id="PIRSR028973-1"/>
    </source>
</evidence>
<gene>
    <name evidence="13" type="ORF">CTheo_6427</name>
</gene>
<feature type="binding site" evidence="11">
    <location>
        <begin position="247"/>
        <end position="258"/>
    </location>
    <ligand>
        <name>substrate</name>
    </ligand>
</feature>
<dbReference type="FunFam" id="3.30.428.10:FF:000006">
    <property type="entry name" value="m7GpppX diphosphatase"/>
    <property type="match status" value="1"/>
</dbReference>
<feature type="compositionally biased region" description="Polar residues" evidence="12">
    <location>
        <begin position="28"/>
        <end position="39"/>
    </location>
</feature>
<dbReference type="GO" id="GO:0140932">
    <property type="term" value="F:5'-(N(7)-methyl 5'-triphosphoguanosine)-[mRNA] diphosphatase activity"/>
    <property type="evidence" value="ECO:0007669"/>
    <property type="project" value="UniProtKB-EC"/>
</dbReference>
<dbReference type="Gene3D" id="3.30.200.40">
    <property type="entry name" value="Scavenger mRNA decapping enzyme, N-terminal domain"/>
    <property type="match status" value="1"/>
</dbReference>
<comment type="similarity">
    <text evidence="2">Belongs to the HIT family.</text>
</comment>
<dbReference type="InterPro" id="IPR008594">
    <property type="entry name" value="DcpS/DCS2"/>
</dbReference>
<dbReference type="PANTHER" id="PTHR12978">
    <property type="entry name" value="HISTIDINE TRIAD HIT PROTEIN MEMBER"/>
    <property type="match status" value="1"/>
</dbReference>
<dbReference type="GO" id="GO:0005634">
    <property type="term" value="C:nucleus"/>
    <property type="evidence" value="ECO:0007669"/>
    <property type="project" value="UniProtKB-SubCell"/>
</dbReference>
<evidence type="ECO:0000256" key="2">
    <source>
        <dbReference type="ARBA" id="ARBA00010208"/>
    </source>
</evidence>
<name>A0A5N5QEE3_9AGAM</name>
<dbReference type="GO" id="GO:0000340">
    <property type="term" value="F:RNA 7-methylguanosine cap binding"/>
    <property type="evidence" value="ECO:0007669"/>
    <property type="project" value="TreeGrafter"/>
</dbReference>
<evidence type="ECO:0000313" key="14">
    <source>
        <dbReference type="Proteomes" id="UP000383932"/>
    </source>
</evidence>
<accession>A0A5N5QEE3</accession>
<evidence type="ECO:0000256" key="5">
    <source>
        <dbReference type="ARBA" id="ARBA00022801"/>
    </source>
</evidence>
<feature type="binding site" evidence="11">
    <location>
        <position position="186"/>
    </location>
    <ligand>
        <name>substrate</name>
    </ligand>
</feature>
<keyword evidence="5" id="KW-0378">Hydrolase</keyword>
<feature type="binding site" evidence="11">
    <location>
        <position position="164"/>
    </location>
    <ligand>
        <name>substrate</name>
    </ligand>
</feature>
<keyword evidence="14" id="KW-1185">Reference proteome</keyword>
<feature type="binding site" evidence="11">
    <location>
        <position position="184"/>
    </location>
    <ligand>
        <name>substrate</name>
    </ligand>
</feature>
<evidence type="ECO:0000256" key="1">
    <source>
        <dbReference type="ARBA" id="ARBA00004123"/>
    </source>
</evidence>
<dbReference type="Pfam" id="PF11969">
    <property type="entry name" value="DcpS_C"/>
    <property type="match status" value="1"/>
</dbReference>
<dbReference type="OrthoDB" id="10264956at2759"/>
<dbReference type="SUPFAM" id="SSF102860">
    <property type="entry name" value="mRNA decapping enzyme DcpS N-terminal domain"/>
    <property type="match status" value="1"/>
</dbReference>
<feature type="region of interest" description="Disordered" evidence="12">
    <location>
        <begin position="28"/>
        <end position="53"/>
    </location>
</feature>
<evidence type="ECO:0000256" key="11">
    <source>
        <dbReference type="PIRSR" id="PIRSR028973-2"/>
    </source>
</evidence>
<evidence type="ECO:0000256" key="6">
    <source>
        <dbReference type="ARBA" id="ARBA00023242"/>
    </source>
</evidence>
<evidence type="ECO:0000256" key="9">
    <source>
        <dbReference type="ARBA" id="ARBA00048222"/>
    </source>
</evidence>
<keyword evidence="6" id="KW-0539">Nucleus</keyword>
<dbReference type="InterPro" id="IPR011145">
    <property type="entry name" value="Scavenger_mRNA_decap_enz_N"/>
</dbReference>
<comment type="catalytic activity">
    <reaction evidence="9">
        <text>a 5'-end (N(7)-methyl 5'-triphosphoguanosine)-ribonucleoside in mRNA + H2O = N(7)-methyl-GMP + a 5'-end diphospho-ribonucleoside in mRNA + 2 H(+)</text>
        <dbReference type="Rhea" id="RHEA:65388"/>
        <dbReference type="Rhea" id="RHEA-COMP:17165"/>
        <dbReference type="Rhea" id="RHEA-COMP:17167"/>
        <dbReference type="ChEBI" id="CHEBI:15377"/>
        <dbReference type="ChEBI" id="CHEBI:15378"/>
        <dbReference type="ChEBI" id="CHEBI:58285"/>
        <dbReference type="ChEBI" id="CHEBI:156461"/>
        <dbReference type="ChEBI" id="CHEBI:167616"/>
        <dbReference type="EC" id="3.6.1.59"/>
    </reaction>
</comment>
<dbReference type="Proteomes" id="UP000383932">
    <property type="component" value="Unassembled WGS sequence"/>
</dbReference>
<dbReference type="AlphaFoldDB" id="A0A5N5QEE3"/>
<comment type="subcellular location">
    <subcellularLocation>
        <location evidence="1">Nucleus</location>
    </subcellularLocation>
</comment>
<feature type="compositionally biased region" description="Basic and acidic residues" evidence="12">
    <location>
        <begin position="40"/>
        <end position="53"/>
    </location>
</feature>
<evidence type="ECO:0000256" key="4">
    <source>
        <dbReference type="ARBA" id="ARBA00015636"/>
    </source>
</evidence>
<evidence type="ECO:0000256" key="8">
    <source>
        <dbReference type="ARBA" id="ARBA00030609"/>
    </source>
</evidence>
<comment type="caution">
    <text evidence="13">The sequence shown here is derived from an EMBL/GenBank/DDBJ whole genome shotgun (WGS) entry which is preliminary data.</text>
</comment>
<proteinExistence type="inferred from homology"/>
<dbReference type="GO" id="GO:0000290">
    <property type="term" value="P:deadenylation-dependent decapping of nuclear-transcribed mRNA"/>
    <property type="evidence" value="ECO:0007669"/>
    <property type="project" value="InterPro"/>
</dbReference>
<evidence type="ECO:0000256" key="12">
    <source>
        <dbReference type="SAM" id="MobiDB-lite"/>
    </source>
</evidence>